<protein>
    <submittedName>
        <fullName evidence="1">Uncharacterized protein</fullName>
    </submittedName>
</protein>
<gene>
    <name evidence="1" type="ORF">RchiOBHm_Chr2g0153951</name>
</gene>
<evidence type="ECO:0000313" key="2">
    <source>
        <dbReference type="Proteomes" id="UP000238479"/>
    </source>
</evidence>
<name>A0A2P6S0V5_ROSCH</name>
<comment type="caution">
    <text evidence="1">The sequence shown here is derived from an EMBL/GenBank/DDBJ whole genome shotgun (WGS) entry which is preliminary data.</text>
</comment>
<dbReference type="Proteomes" id="UP000238479">
    <property type="component" value="Chromosome 2"/>
</dbReference>
<dbReference type="Gramene" id="PRQ52301">
    <property type="protein sequence ID" value="PRQ52301"/>
    <property type="gene ID" value="RchiOBHm_Chr2g0153951"/>
</dbReference>
<keyword evidence="2" id="KW-1185">Reference proteome</keyword>
<evidence type="ECO:0000313" key="1">
    <source>
        <dbReference type="EMBL" id="PRQ52301.1"/>
    </source>
</evidence>
<dbReference type="EMBL" id="PDCK01000040">
    <property type="protein sequence ID" value="PRQ52301.1"/>
    <property type="molecule type" value="Genomic_DNA"/>
</dbReference>
<accession>A0A2P6S0V5</accession>
<sequence length="77" mass="8691">MLEMKIEFLVLVGSVEIQKTLALELSKVICLAMVLHQTIRIGYGTDNLPSQLQTWTLVLIVHINVDLVIHINLKLIV</sequence>
<reference evidence="1 2" key="1">
    <citation type="journal article" date="2018" name="Nat. Genet.">
        <title>The Rosa genome provides new insights in the design of modern roses.</title>
        <authorList>
            <person name="Bendahmane M."/>
        </authorList>
    </citation>
    <scope>NUCLEOTIDE SEQUENCE [LARGE SCALE GENOMIC DNA]</scope>
    <source>
        <strain evidence="2">cv. Old Blush</strain>
    </source>
</reference>
<proteinExistence type="predicted"/>
<organism evidence="1 2">
    <name type="scientific">Rosa chinensis</name>
    <name type="common">China rose</name>
    <dbReference type="NCBI Taxonomy" id="74649"/>
    <lineage>
        <taxon>Eukaryota</taxon>
        <taxon>Viridiplantae</taxon>
        <taxon>Streptophyta</taxon>
        <taxon>Embryophyta</taxon>
        <taxon>Tracheophyta</taxon>
        <taxon>Spermatophyta</taxon>
        <taxon>Magnoliopsida</taxon>
        <taxon>eudicotyledons</taxon>
        <taxon>Gunneridae</taxon>
        <taxon>Pentapetalae</taxon>
        <taxon>rosids</taxon>
        <taxon>fabids</taxon>
        <taxon>Rosales</taxon>
        <taxon>Rosaceae</taxon>
        <taxon>Rosoideae</taxon>
        <taxon>Rosoideae incertae sedis</taxon>
        <taxon>Rosa</taxon>
    </lineage>
</organism>
<dbReference type="AlphaFoldDB" id="A0A2P6S0V5"/>